<evidence type="ECO:0000256" key="1">
    <source>
        <dbReference type="PROSITE-ProRule" id="PRU00042"/>
    </source>
</evidence>
<evidence type="ECO:0000313" key="5">
    <source>
        <dbReference type="Proteomes" id="UP000250140"/>
    </source>
</evidence>
<organism evidence="4 5">
    <name type="scientific">Glonium stellatum</name>
    <dbReference type="NCBI Taxonomy" id="574774"/>
    <lineage>
        <taxon>Eukaryota</taxon>
        <taxon>Fungi</taxon>
        <taxon>Dikarya</taxon>
        <taxon>Ascomycota</taxon>
        <taxon>Pezizomycotina</taxon>
        <taxon>Dothideomycetes</taxon>
        <taxon>Pleosporomycetidae</taxon>
        <taxon>Gloniales</taxon>
        <taxon>Gloniaceae</taxon>
        <taxon>Glonium</taxon>
    </lineage>
</organism>
<feature type="region of interest" description="Disordered" evidence="2">
    <location>
        <begin position="1"/>
        <end position="24"/>
    </location>
</feature>
<dbReference type="PROSITE" id="PS00028">
    <property type="entry name" value="ZINC_FINGER_C2H2_1"/>
    <property type="match status" value="1"/>
</dbReference>
<keyword evidence="5" id="KW-1185">Reference proteome</keyword>
<dbReference type="OrthoDB" id="654211at2759"/>
<keyword evidence="1" id="KW-0862">Zinc</keyword>
<name>A0A8E2JLL1_9PEZI</name>
<evidence type="ECO:0000256" key="2">
    <source>
        <dbReference type="SAM" id="MobiDB-lite"/>
    </source>
</evidence>
<keyword evidence="1" id="KW-0479">Metal-binding</keyword>
<dbReference type="PROSITE" id="PS50157">
    <property type="entry name" value="ZINC_FINGER_C2H2_2"/>
    <property type="match status" value="1"/>
</dbReference>
<dbReference type="InterPro" id="IPR013087">
    <property type="entry name" value="Znf_C2H2_type"/>
</dbReference>
<evidence type="ECO:0000313" key="4">
    <source>
        <dbReference type="EMBL" id="OCL01234.1"/>
    </source>
</evidence>
<proteinExistence type="predicted"/>
<accession>A0A8E2JLL1</accession>
<reference evidence="4 5" key="1">
    <citation type="journal article" date="2016" name="Nat. Commun.">
        <title>Ectomycorrhizal ecology is imprinted in the genome of the dominant symbiotic fungus Cenococcum geophilum.</title>
        <authorList>
            <consortium name="DOE Joint Genome Institute"/>
            <person name="Peter M."/>
            <person name="Kohler A."/>
            <person name="Ohm R.A."/>
            <person name="Kuo A."/>
            <person name="Krutzmann J."/>
            <person name="Morin E."/>
            <person name="Arend M."/>
            <person name="Barry K.W."/>
            <person name="Binder M."/>
            <person name="Choi C."/>
            <person name="Clum A."/>
            <person name="Copeland A."/>
            <person name="Grisel N."/>
            <person name="Haridas S."/>
            <person name="Kipfer T."/>
            <person name="LaButti K."/>
            <person name="Lindquist E."/>
            <person name="Lipzen A."/>
            <person name="Maire R."/>
            <person name="Meier B."/>
            <person name="Mihaltcheva S."/>
            <person name="Molinier V."/>
            <person name="Murat C."/>
            <person name="Poggeler S."/>
            <person name="Quandt C.A."/>
            <person name="Sperisen C."/>
            <person name="Tritt A."/>
            <person name="Tisserant E."/>
            <person name="Crous P.W."/>
            <person name="Henrissat B."/>
            <person name="Nehls U."/>
            <person name="Egli S."/>
            <person name="Spatafora J.W."/>
            <person name="Grigoriev I.V."/>
            <person name="Martin F.M."/>
        </authorList>
    </citation>
    <scope>NUCLEOTIDE SEQUENCE [LARGE SCALE GENOMIC DNA]</scope>
    <source>
        <strain evidence="4 5">CBS 207.34</strain>
    </source>
</reference>
<feature type="region of interest" description="Disordered" evidence="2">
    <location>
        <begin position="141"/>
        <end position="163"/>
    </location>
</feature>
<keyword evidence="1" id="KW-0863">Zinc-finger</keyword>
<protein>
    <recommendedName>
        <fullName evidence="3">C2H2-type domain-containing protein</fullName>
    </recommendedName>
</protein>
<dbReference type="SMART" id="SM00355">
    <property type="entry name" value="ZnF_C2H2"/>
    <property type="match status" value="2"/>
</dbReference>
<sequence>MSGNTSYLTSGPSQYNPTSPSAAFPGCNIPQEDLDHAWALIKKYPPQIIVWIIRELLSQQPLDVDSFMIPVPLPAHTSSPNSESIALALPNLVCNTRNTPPFSLDSLCEEPEGFEATLNETEINGSATISRSPDALRGLRAANRNSRRRPAPNLQPIRKKDNTGQDEKRWFCVFDEHKDKSFGKRSDWKKHMNGFHEPGKIAWQCPEQDCRQIFVQDSNFCQHHRLQHACRKPCKHADSAKKRMPLKRAFACGYRTCQALLFSWDAWRDHVAHHMEDGMKISQWQYNTLLRNLLRRPEIHHYWEAHVAGQVFPYNIPARFNWRPRNTTLLKWQLEYNDEADLAKNAKAIALQAYETGLEVRSAQELVDPSVLIAEPIKQPSEVPTNIDLTSRLQHSDCNIIDGSEMHFYLPPIALPSQGLTDEFHAHYLPSATEERRNDTSIEQILGFDSFLPLSITNTMHRDIDSLF</sequence>
<feature type="compositionally biased region" description="Polar residues" evidence="2">
    <location>
        <begin position="1"/>
        <end position="21"/>
    </location>
</feature>
<gene>
    <name evidence="4" type="ORF">AOQ84DRAFT_23831</name>
</gene>
<evidence type="ECO:0000259" key="3">
    <source>
        <dbReference type="PROSITE" id="PS50157"/>
    </source>
</evidence>
<feature type="domain" description="C2H2-type" evidence="3">
    <location>
        <begin position="203"/>
        <end position="233"/>
    </location>
</feature>
<dbReference type="EMBL" id="KV751167">
    <property type="protein sequence ID" value="OCL01234.1"/>
    <property type="molecule type" value="Genomic_DNA"/>
</dbReference>
<dbReference type="Proteomes" id="UP000250140">
    <property type="component" value="Unassembled WGS sequence"/>
</dbReference>
<dbReference type="GO" id="GO:0008270">
    <property type="term" value="F:zinc ion binding"/>
    <property type="evidence" value="ECO:0007669"/>
    <property type="project" value="UniProtKB-KW"/>
</dbReference>
<dbReference type="AlphaFoldDB" id="A0A8E2JLL1"/>